<keyword evidence="2" id="KW-1185">Reference proteome</keyword>
<reference evidence="1" key="1">
    <citation type="submission" date="2020-07" db="EMBL/GenBank/DDBJ databases">
        <authorList>
            <person name="Tarantini F.S."/>
            <person name="Hong K.W."/>
            <person name="Chan K.G."/>
        </authorList>
    </citation>
    <scope>NUCLEOTIDE SEQUENCE</scope>
    <source>
        <strain evidence="1">32-07</strain>
    </source>
</reference>
<evidence type="ECO:0000313" key="2">
    <source>
        <dbReference type="Proteomes" id="UP001049518"/>
    </source>
</evidence>
<protein>
    <submittedName>
        <fullName evidence="1">Uncharacterized protein</fullName>
    </submittedName>
</protein>
<evidence type="ECO:0000313" key="1">
    <source>
        <dbReference type="EMBL" id="QXJ26611.1"/>
    </source>
</evidence>
<gene>
    <name evidence="1" type="ORF">AGRA3207_003753</name>
</gene>
<name>A0ABX8R693_9ACTN</name>
<accession>A0ABX8R693</accession>
<dbReference type="EMBL" id="CP059572">
    <property type="protein sequence ID" value="QXJ26611.1"/>
    <property type="molecule type" value="Genomic_DNA"/>
</dbReference>
<sequence>MDVGEAVVTGFPALFAGLCDDAAVFPPGLAPLAAAVPAHHRHRRAVYGPLVGPFVLPATALDALGPLLTEKMDLAVTAPGGPVQVADALIAVSGLPVDLRWLEVAVPAGMSPGDFFRALDRARAGREDVPVYVEVPRDGRHRAIITMLAATGHRAKFRTGGVTADLHPTVAELAAAIKTAVVAGVPFKATAGLHNPVRHTARETGFDQHGYLNLILATEAALDGRPAGDLAGILDHRDALFVAACVSEIADRAEEIRTAFLSFGTCSISEPLGDLVGLGLLSHEFFEEGA</sequence>
<organism evidence="1 2">
    <name type="scientific">Actinomadura graeca</name>
    <dbReference type="NCBI Taxonomy" id="2750812"/>
    <lineage>
        <taxon>Bacteria</taxon>
        <taxon>Bacillati</taxon>
        <taxon>Actinomycetota</taxon>
        <taxon>Actinomycetes</taxon>
        <taxon>Streptosporangiales</taxon>
        <taxon>Thermomonosporaceae</taxon>
        <taxon>Actinomadura</taxon>
    </lineage>
</organism>
<proteinExistence type="predicted"/>
<dbReference type="Proteomes" id="UP001049518">
    <property type="component" value="Chromosome"/>
</dbReference>